<dbReference type="Gene3D" id="2.60.40.420">
    <property type="entry name" value="Cupredoxins - blue copper proteins"/>
    <property type="match status" value="1"/>
</dbReference>
<dbReference type="CDD" id="cd11019">
    <property type="entry name" value="OsENODL1_like"/>
    <property type="match status" value="1"/>
</dbReference>
<keyword evidence="11" id="KW-1133">Transmembrane helix</keyword>
<reference evidence="15" key="2">
    <citation type="submission" date="2025-08" db="UniProtKB">
        <authorList>
            <consortium name="RefSeq"/>
        </authorList>
    </citation>
    <scope>IDENTIFICATION</scope>
    <source>
        <tissue evidence="15">Leaf</tissue>
    </source>
</reference>
<evidence type="ECO:0000313" key="15">
    <source>
        <dbReference type="RefSeq" id="XP_020090644.1"/>
    </source>
</evidence>
<accession>A0A6P5F3W0</accession>
<dbReference type="GO" id="GO:0012505">
    <property type="term" value="C:endomembrane system"/>
    <property type="evidence" value="ECO:0007669"/>
    <property type="project" value="UniProtKB-SubCell"/>
</dbReference>
<dbReference type="RefSeq" id="XP_020090644.1">
    <property type="nucleotide sequence ID" value="XM_020235055.1"/>
</dbReference>
<feature type="domain" description="Phytocyanin" evidence="13">
    <location>
        <begin position="30"/>
        <end position="132"/>
    </location>
</feature>
<evidence type="ECO:0000256" key="1">
    <source>
        <dbReference type="ARBA" id="ARBA00004589"/>
    </source>
</evidence>
<keyword evidence="3 12" id="KW-0732">Signal</keyword>
<dbReference type="FunFam" id="2.60.40.420:FF:000010">
    <property type="entry name" value="Early nodulin-like protein 1"/>
    <property type="match status" value="1"/>
</dbReference>
<feature type="compositionally biased region" description="Low complexity" evidence="10">
    <location>
        <begin position="170"/>
        <end position="179"/>
    </location>
</feature>
<feature type="region of interest" description="Disordered" evidence="10">
    <location>
        <begin position="141"/>
        <end position="179"/>
    </location>
</feature>
<evidence type="ECO:0000256" key="11">
    <source>
        <dbReference type="SAM" id="Phobius"/>
    </source>
</evidence>
<dbReference type="Pfam" id="PF02298">
    <property type="entry name" value="Cu_bind_like"/>
    <property type="match status" value="1"/>
</dbReference>
<dbReference type="PANTHER" id="PTHR33021">
    <property type="entry name" value="BLUE COPPER PROTEIN"/>
    <property type="match status" value="1"/>
</dbReference>
<keyword evidence="4 11" id="KW-0472">Membrane</keyword>
<evidence type="ECO:0000256" key="4">
    <source>
        <dbReference type="ARBA" id="ARBA00023136"/>
    </source>
</evidence>
<sequence>MASPLTTHSLTHLFFYLATYLLLTSVAFGHEFRVGGPRGWTEPIGDEFESYNHWATRNRFHIGDYLYFKYENDSVLVVTHDEYKECNTTNPIAKFTDGDTKFRFDRYGFFYFISGEPSHCWAGQRLIVRVMVHPETVSPGPAPFLAPPPSRGHDTGPSSGSNPGSGSGSGSSSSPSGQPGYSGAVKFNGGYWLMTGLVGGLSMLLFAS</sequence>
<evidence type="ECO:0000313" key="14">
    <source>
        <dbReference type="Proteomes" id="UP000515123"/>
    </source>
</evidence>
<dbReference type="InterPro" id="IPR041846">
    <property type="entry name" value="ENL_dom"/>
</dbReference>
<dbReference type="GeneID" id="109711810"/>
<dbReference type="SUPFAM" id="SSF49503">
    <property type="entry name" value="Cupredoxins"/>
    <property type="match status" value="1"/>
</dbReference>
<gene>
    <name evidence="15" type="primary">LOC109711810</name>
</gene>
<keyword evidence="7" id="KW-0449">Lipoprotein</keyword>
<dbReference type="InterPro" id="IPR039391">
    <property type="entry name" value="Phytocyanin-like"/>
</dbReference>
<evidence type="ECO:0000256" key="12">
    <source>
        <dbReference type="SAM" id="SignalP"/>
    </source>
</evidence>
<comment type="similarity">
    <text evidence="8">Belongs to the early nodulin-like (ENODL) family.</text>
</comment>
<dbReference type="Proteomes" id="UP000515123">
    <property type="component" value="Linkage group 6"/>
</dbReference>
<evidence type="ECO:0000256" key="3">
    <source>
        <dbReference type="ARBA" id="ARBA00022729"/>
    </source>
</evidence>
<dbReference type="InterPro" id="IPR008972">
    <property type="entry name" value="Cupredoxin"/>
</dbReference>
<dbReference type="PANTHER" id="PTHR33021:SF14">
    <property type="entry name" value="OS01G0272700 PROTEIN"/>
    <property type="match status" value="1"/>
</dbReference>
<dbReference type="GO" id="GO:0009055">
    <property type="term" value="F:electron transfer activity"/>
    <property type="evidence" value="ECO:0007669"/>
    <property type="project" value="InterPro"/>
</dbReference>
<keyword evidence="5" id="KW-1015">Disulfide bond</keyword>
<evidence type="ECO:0000256" key="5">
    <source>
        <dbReference type="ARBA" id="ARBA00023157"/>
    </source>
</evidence>
<name>A0A6P5F3W0_ANACO</name>
<keyword evidence="14" id="KW-1185">Reference proteome</keyword>
<dbReference type="OrthoDB" id="959565at2759"/>
<evidence type="ECO:0000256" key="6">
    <source>
        <dbReference type="ARBA" id="ARBA00023180"/>
    </source>
</evidence>
<feature type="compositionally biased region" description="Pro residues" evidence="10">
    <location>
        <begin position="141"/>
        <end position="150"/>
    </location>
</feature>
<dbReference type="AlphaFoldDB" id="A0A6P5F3W0"/>
<protein>
    <submittedName>
        <fullName evidence="15">Early nodulin-like protein 1</fullName>
    </submittedName>
</protein>
<keyword evidence="2" id="KW-0336">GPI-anchor</keyword>
<dbReference type="GO" id="GO:0005886">
    <property type="term" value="C:plasma membrane"/>
    <property type="evidence" value="ECO:0007669"/>
    <property type="project" value="TreeGrafter"/>
</dbReference>
<organism evidence="14 15">
    <name type="scientific">Ananas comosus</name>
    <name type="common">Pineapple</name>
    <name type="synonym">Ananas ananas</name>
    <dbReference type="NCBI Taxonomy" id="4615"/>
    <lineage>
        <taxon>Eukaryota</taxon>
        <taxon>Viridiplantae</taxon>
        <taxon>Streptophyta</taxon>
        <taxon>Embryophyta</taxon>
        <taxon>Tracheophyta</taxon>
        <taxon>Spermatophyta</taxon>
        <taxon>Magnoliopsida</taxon>
        <taxon>Liliopsida</taxon>
        <taxon>Poales</taxon>
        <taxon>Bromeliaceae</taxon>
        <taxon>Bromelioideae</taxon>
        <taxon>Ananas</taxon>
    </lineage>
</organism>
<evidence type="ECO:0000256" key="8">
    <source>
        <dbReference type="ARBA" id="ARBA00035011"/>
    </source>
</evidence>
<keyword evidence="11" id="KW-0812">Transmembrane</keyword>
<proteinExistence type="inferred from homology"/>
<reference evidence="14" key="1">
    <citation type="journal article" date="2015" name="Nat. Genet.">
        <title>The pineapple genome and the evolution of CAM photosynthesis.</title>
        <authorList>
            <person name="Ming R."/>
            <person name="VanBuren R."/>
            <person name="Wai C.M."/>
            <person name="Tang H."/>
            <person name="Schatz M.C."/>
            <person name="Bowers J.E."/>
            <person name="Lyons E."/>
            <person name="Wang M.L."/>
            <person name="Chen J."/>
            <person name="Biggers E."/>
            <person name="Zhang J."/>
            <person name="Huang L."/>
            <person name="Zhang L."/>
            <person name="Miao W."/>
            <person name="Zhang J."/>
            <person name="Ye Z."/>
            <person name="Miao C."/>
            <person name="Lin Z."/>
            <person name="Wang H."/>
            <person name="Zhou H."/>
            <person name="Yim W.C."/>
            <person name="Priest H.D."/>
            <person name="Zheng C."/>
            <person name="Woodhouse M."/>
            <person name="Edger P.P."/>
            <person name="Guyot R."/>
            <person name="Guo H.B."/>
            <person name="Guo H."/>
            <person name="Zheng G."/>
            <person name="Singh R."/>
            <person name="Sharma A."/>
            <person name="Min X."/>
            <person name="Zheng Y."/>
            <person name="Lee H."/>
            <person name="Gurtowski J."/>
            <person name="Sedlazeck F.J."/>
            <person name="Harkess A."/>
            <person name="McKain M.R."/>
            <person name="Liao Z."/>
            <person name="Fang J."/>
            <person name="Liu J."/>
            <person name="Zhang X."/>
            <person name="Zhang Q."/>
            <person name="Hu W."/>
            <person name="Qin Y."/>
            <person name="Wang K."/>
            <person name="Chen L.Y."/>
            <person name="Shirley N."/>
            <person name="Lin Y.R."/>
            <person name="Liu L.Y."/>
            <person name="Hernandez A.G."/>
            <person name="Wright C.L."/>
            <person name="Bulone V."/>
            <person name="Tuskan G.A."/>
            <person name="Heath K."/>
            <person name="Zee F."/>
            <person name="Moore P.H."/>
            <person name="Sunkar R."/>
            <person name="Leebens-Mack J.H."/>
            <person name="Mockler T."/>
            <person name="Bennetzen J.L."/>
            <person name="Freeling M."/>
            <person name="Sankoff D."/>
            <person name="Paterson A.H."/>
            <person name="Zhu X."/>
            <person name="Yang X."/>
            <person name="Smith J.A."/>
            <person name="Cushman J.C."/>
            <person name="Paull R.E."/>
            <person name="Yu Q."/>
        </authorList>
    </citation>
    <scope>NUCLEOTIDE SEQUENCE [LARGE SCALE GENOMIC DNA]</scope>
    <source>
        <strain evidence="14">cv. F153</strain>
    </source>
</reference>
<dbReference type="InterPro" id="IPR003245">
    <property type="entry name" value="Phytocyanin_dom"/>
</dbReference>
<dbReference type="GO" id="GO:0098552">
    <property type="term" value="C:side of membrane"/>
    <property type="evidence" value="ECO:0007669"/>
    <property type="project" value="UniProtKB-KW"/>
</dbReference>
<feature type="transmembrane region" description="Helical" evidence="11">
    <location>
        <begin position="189"/>
        <end position="207"/>
    </location>
</feature>
<comment type="subcellular location">
    <subcellularLocation>
        <location evidence="9">Endomembrane system</location>
        <topology evidence="9">Lipid-anchor</topology>
    </subcellularLocation>
    <subcellularLocation>
        <location evidence="1">Membrane</location>
        <topology evidence="1">Lipid-anchor</topology>
        <topology evidence="1">GPI-anchor</topology>
    </subcellularLocation>
</comment>
<evidence type="ECO:0000256" key="2">
    <source>
        <dbReference type="ARBA" id="ARBA00022622"/>
    </source>
</evidence>
<keyword evidence="6" id="KW-0325">Glycoprotein</keyword>
<dbReference type="PROSITE" id="PS51485">
    <property type="entry name" value="PHYTOCYANIN"/>
    <property type="match status" value="1"/>
</dbReference>
<feature type="chain" id="PRO_5028160605" evidence="12">
    <location>
        <begin position="30"/>
        <end position="208"/>
    </location>
</feature>
<feature type="signal peptide" evidence="12">
    <location>
        <begin position="1"/>
        <end position="29"/>
    </location>
</feature>
<evidence type="ECO:0000256" key="9">
    <source>
        <dbReference type="ARBA" id="ARBA00037868"/>
    </source>
</evidence>
<evidence type="ECO:0000256" key="7">
    <source>
        <dbReference type="ARBA" id="ARBA00023288"/>
    </source>
</evidence>
<evidence type="ECO:0000259" key="13">
    <source>
        <dbReference type="PROSITE" id="PS51485"/>
    </source>
</evidence>
<evidence type="ECO:0000256" key="10">
    <source>
        <dbReference type="SAM" id="MobiDB-lite"/>
    </source>
</evidence>